<dbReference type="InterPro" id="IPR026442">
    <property type="entry name" value="IPTL_CTERM"/>
</dbReference>
<keyword evidence="1" id="KW-0472">Membrane</keyword>
<evidence type="ECO:0000313" key="3">
    <source>
        <dbReference type="EMBL" id="ABX36098.1"/>
    </source>
</evidence>
<feature type="chain" id="PRO_5002733288" description="IPTL-CTERM protein sorting domain-containing protein" evidence="2">
    <location>
        <begin position="25"/>
        <end position="230"/>
    </location>
</feature>
<feature type="signal peptide" evidence="2">
    <location>
        <begin position="1"/>
        <end position="24"/>
    </location>
</feature>
<dbReference type="AlphaFoldDB" id="A9C2F4"/>
<evidence type="ECO:0000256" key="2">
    <source>
        <dbReference type="SAM" id="SignalP"/>
    </source>
</evidence>
<reference evidence="4" key="2">
    <citation type="submission" date="2007-11" db="EMBL/GenBank/DDBJ databases">
        <title>Complete sequence of Delftia acidovorans DSM 14801 / SPH-1.</title>
        <authorList>
            <person name="Copeland A."/>
            <person name="Lucas S."/>
            <person name="Lapidus A."/>
            <person name="Barry K."/>
            <person name="Glavina del Rio T."/>
            <person name="Dalin E."/>
            <person name="Tice H."/>
            <person name="Pitluck S."/>
            <person name="Lowry S."/>
            <person name="Clum A."/>
            <person name="Schmutz J."/>
            <person name="Larimer F."/>
            <person name="Land M."/>
            <person name="Hauser L."/>
            <person name="Kyrpides N."/>
            <person name="Kim E."/>
            <person name="Schleheck D."/>
            <person name="Richardson P."/>
        </authorList>
    </citation>
    <scope>NUCLEOTIDE SEQUENCE [LARGE SCALE GENOMIC DNA]</scope>
    <source>
        <strain evidence="4">DSM 14801 / SPH-1</strain>
    </source>
</reference>
<dbReference type="STRING" id="398578.Daci_3462"/>
<feature type="transmembrane region" description="Helical" evidence="1">
    <location>
        <begin position="204"/>
        <end position="223"/>
    </location>
</feature>
<dbReference type="RefSeq" id="WP_012205298.1">
    <property type="nucleotide sequence ID" value="NC_010002.1"/>
</dbReference>
<evidence type="ECO:0008006" key="5">
    <source>
        <dbReference type="Google" id="ProtNLM"/>
    </source>
</evidence>
<reference evidence="3 4" key="1">
    <citation type="journal article" date="2004" name="Appl. Environ. Microbiol.">
        <title>Mineralization of individual congeners of linear alkylbenzenesulfonate by defined pairs of heterotrophic bacteria.</title>
        <authorList>
            <person name="Schleheck D."/>
            <person name="Knepper T.P."/>
            <person name="Fischer K."/>
            <person name="Cook A.M."/>
        </authorList>
    </citation>
    <scope>NUCLEOTIDE SEQUENCE [LARGE SCALE GENOMIC DNA]</scope>
    <source>
        <strain evidence="4">DSM 14801 / SPH-1</strain>
    </source>
</reference>
<accession>A9C2F4</accession>
<protein>
    <recommendedName>
        <fullName evidence="5">IPTL-CTERM protein sorting domain-containing protein</fullName>
    </recommendedName>
</protein>
<gene>
    <name evidence="3" type="ordered locus">Daci_3462</name>
</gene>
<name>A9C2F4_DELAS</name>
<keyword evidence="4" id="KW-1185">Reference proteome</keyword>
<dbReference type="EMBL" id="CP000884">
    <property type="protein sequence ID" value="ABX36098.1"/>
    <property type="molecule type" value="Genomic_DNA"/>
</dbReference>
<proteinExistence type="predicted"/>
<keyword evidence="1" id="KW-1133">Transmembrane helix</keyword>
<keyword evidence="2" id="KW-0732">Signal</keyword>
<dbReference type="Proteomes" id="UP000000784">
    <property type="component" value="Chromosome"/>
</dbReference>
<keyword evidence="1" id="KW-0812">Transmembrane</keyword>
<dbReference type="GeneID" id="96768590"/>
<dbReference type="KEGG" id="dac:Daci_3462"/>
<evidence type="ECO:0000313" key="4">
    <source>
        <dbReference type="Proteomes" id="UP000000784"/>
    </source>
</evidence>
<dbReference type="eggNOG" id="ENOG502ZUKT">
    <property type="taxonomic scope" value="Bacteria"/>
</dbReference>
<dbReference type="HOGENOM" id="CLU_1203212_0_0_4"/>
<sequence>MKSALKKSAAAAAMCLAAIGAVHAATYSAATTGPYTAKTDFTVCSGGPCQNYTLAMTPSGSFTTSAPLAANLSNANIAAQITSFSFNDGINTFASTDPNVRIFQAIVSTSATGSITSSALLLELWQTGTSPHAVGDKVALIQIGNSVFATNTLNCTGVGTTPAGAADSCVLGPGDIGASNASGAAWTWAAVTPPATAATPVPSMSALGLLVLSALLGGAGLAISRRNRNA</sequence>
<organism evidence="3 4">
    <name type="scientific">Delftia acidovorans (strain DSM 14801 / SPH-1)</name>
    <dbReference type="NCBI Taxonomy" id="398578"/>
    <lineage>
        <taxon>Bacteria</taxon>
        <taxon>Pseudomonadati</taxon>
        <taxon>Pseudomonadota</taxon>
        <taxon>Betaproteobacteria</taxon>
        <taxon>Burkholderiales</taxon>
        <taxon>Comamonadaceae</taxon>
        <taxon>Delftia</taxon>
    </lineage>
</organism>
<evidence type="ECO:0000256" key="1">
    <source>
        <dbReference type="SAM" id="Phobius"/>
    </source>
</evidence>
<dbReference type="NCBIfam" id="TIGR04174">
    <property type="entry name" value="IPTL_CTERM"/>
    <property type="match status" value="1"/>
</dbReference>